<keyword evidence="3" id="KW-1185">Reference proteome</keyword>
<protein>
    <submittedName>
        <fullName evidence="2">Uncharacterized protein</fullName>
    </submittedName>
</protein>
<evidence type="ECO:0000313" key="2">
    <source>
        <dbReference type="EMBL" id="KAK3329467.1"/>
    </source>
</evidence>
<feature type="compositionally biased region" description="Basic and acidic residues" evidence="1">
    <location>
        <begin position="146"/>
        <end position="166"/>
    </location>
</feature>
<reference evidence="2" key="2">
    <citation type="submission" date="2023-06" db="EMBL/GenBank/DDBJ databases">
        <authorList>
            <consortium name="Lawrence Berkeley National Laboratory"/>
            <person name="Haridas S."/>
            <person name="Hensen N."/>
            <person name="Bonometti L."/>
            <person name="Westerberg I."/>
            <person name="Brannstrom I.O."/>
            <person name="Guillou S."/>
            <person name="Cros-Aarteil S."/>
            <person name="Calhoun S."/>
            <person name="Kuo A."/>
            <person name="Mondo S."/>
            <person name="Pangilinan J."/>
            <person name="Riley R."/>
            <person name="Labutti K."/>
            <person name="Andreopoulos B."/>
            <person name="Lipzen A."/>
            <person name="Chen C."/>
            <person name="Yanf M."/>
            <person name="Daum C."/>
            <person name="Ng V."/>
            <person name="Clum A."/>
            <person name="Steindorff A."/>
            <person name="Ohm R."/>
            <person name="Martin F."/>
            <person name="Silar P."/>
            <person name="Natvig D."/>
            <person name="Lalanne C."/>
            <person name="Gautier V."/>
            <person name="Ament-Velasquez S.L."/>
            <person name="Kruys A."/>
            <person name="Hutchinson M.I."/>
            <person name="Powell A.J."/>
            <person name="Barry K."/>
            <person name="Miller A.N."/>
            <person name="Grigoriev I.V."/>
            <person name="Debuchy R."/>
            <person name="Gladieux P."/>
            <person name="Thoren M.H."/>
            <person name="Johannesson H."/>
        </authorList>
    </citation>
    <scope>NUCLEOTIDE SEQUENCE</scope>
    <source>
        <strain evidence="2">CBS 118394</strain>
    </source>
</reference>
<reference evidence="2" key="1">
    <citation type="journal article" date="2023" name="Mol. Phylogenet. Evol.">
        <title>Genome-scale phylogeny and comparative genomics of the fungal order Sordariales.</title>
        <authorList>
            <person name="Hensen N."/>
            <person name="Bonometti L."/>
            <person name="Westerberg I."/>
            <person name="Brannstrom I.O."/>
            <person name="Guillou S."/>
            <person name="Cros-Aarteil S."/>
            <person name="Calhoun S."/>
            <person name="Haridas S."/>
            <person name="Kuo A."/>
            <person name="Mondo S."/>
            <person name="Pangilinan J."/>
            <person name="Riley R."/>
            <person name="LaButti K."/>
            <person name="Andreopoulos B."/>
            <person name="Lipzen A."/>
            <person name="Chen C."/>
            <person name="Yan M."/>
            <person name="Daum C."/>
            <person name="Ng V."/>
            <person name="Clum A."/>
            <person name="Steindorff A."/>
            <person name="Ohm R.A."/>
            <person name="Martin F."/>
            <person name="Silar P."/>
            <person name="Natvig D.O."/>
            <person name="Lalanne C."/>
            <person name="Gautier V."/>
            <person name="Ament-Velasquez S.L."/>
            <person name="Kruys A."/>
            <person name="Hutchinson M.I."/>
            <person name="Powell A.J."/>
            <person name="Barry K."/>
            <person name="Miller A.N."/>
            <person name="Grigoriev I.V."/>
            <person name="Debuchy R."/>
            <person name="Gladieux P."/>
            <person name="Hiltunen Thoren M."/>
            <person name="Johannesson H."/>
        </authorList>
    </citation>
    <scope>NUCLEOTIDE SEQUENCE</scope>
    <source>
        <strain evidence="2">CBS 118394</strain>
    </source>
</reference>
<feature type="compositionally biased region" description="Basic residues" evidence="1">
    <location>
        <begin position="397"/>
        <end position="407"/>
    </location>
</feature>
<evidence type="ECO:0000256" key="1">
    <source>
        <dbReference type="SAM" id="MobiDB-lite"/>
    </source>
</evidence>
<dbReference type="AlphaFoldDB" id="A0AAE0IQU0"/>
<feature type="region of interest" description="Disordered" evidence="1">
    <location>
        <begin position="123"/>
        <end position="187"/>
    </location>
</feature>
<evidence type="ECO:0000313" key="3">
    <source>
        <dbReference type="Proteomes" id="UP001283341"/>
    </source>
</evidence>
<sequence>MPLLHGQGELVNDAFVIFLFRYAANSKEPHHLFRDYLRDAVLKGTNLKERAVNVTFHLSNPEIKEYVLGPEFMEAVHDYGAYDLFSRFRRFRITIDRIRNHLQLSKSGLMKRATLEYVDEGHTDDDDEEIVGDDGQRKRKRKQKKRASDDDKAQTRSEGGETKESDAEASTQNIPTHTGTDWSRDSWYRGTRQPPIAIRLQNIAIFLSEEDVVRCVDWDKKFKDIVWYLDWLAREDDQKQLNAASHQTKGMFEDVVDKAKAHVLFQQYHYAPTPLVISEPPKVPLRSAHLKWLGDVHNWPPPSKEGPPPQADDTLPRAIHLRPVGVVNMMPSANHINETLFQEFSRDERDWWRPDRVDTSSAEWDDANNLANIEGQAFETFSQDNQTGWVDRDEKKRHSGAPGRHARCSGGREKLGQGARCSPRRSSTDATPVPSDRNWLQWEVPQLGPGQLQQQIETMAYTVTFREFLKEAKRVRELALLRATAANEEDHRWANQDVLDRSYTVLKLLKMVEQHDPRPLLGNVLDLVERGAAGEFQDGYVPPEVELGADLFVRSGNMTRSPKLMDLEDLQWDELPGDEVRQRRELDEARLLDDMDPESLFNRNNEKGVTVEQLLEMINDGAGEDSRCTFMPCDACCWLDRMHRSGHVRFRIKLECYGVVERPTAKSFPKHRVMWPEEGHPTYRTCIADWEQVVVGGHQPRITPGSTIWKFFIGLGFRLGFSIGALERWKSDRECMAVAAQLVSLRDLRRSIAKWQYECNTESADGNQIKNLAELVRQLDIENMAEDYTRVLVGNQTGGDDAQRTQNTVQQTQKNALALIRTKIIDEISENKTMLALGREHRFYDYCDGREKVTLFWSVNRWSVDTGYLSERANDRVKSERDIDRTMVYDPVREDPTDSVWMRPKLRRYGDESVDKVKFRPGPAIIFPVGDTRRQRMAIEKHIENMARRGEFFLHPTIGLDPDRKTWGETMARLVKIPFFRSSSLGPDRHDRQGEAWLPPIDKRIVPQSWDPEAEREMMDIDMTTSDDEKEGDEYGEEETTADVSTPAGEGDSDEQDWTPPPADDDDEDDDVSMVEI</sequence>
<feature type="compositionally biased region" description="Acidic residues" evidence="1">
    <location>
        <begin position="1051"/>
        <end position="1077"/>
    </location>
</feature>
<organism evidence="2 3">
    <name type="scientific">Apodospora peruviana</name>
    <dbReference type="NCBI Taxonomy" id="516989"/>
    <lineage>
        <taxon>Eukaryota</taxon>
        <taxon>Fungi</taxon>
        <taxon>Dikarya</taxon>
        <taxon>Ascomycota</taxon>
        <taxon>Pezizomycotina</taxon>
        <taxon>Sordariomycetes</taxon>
        <taxon>Sordariomycetidae</taxon>
        <taxon>Sordariales</taxon>
        <taxon>Lasiosphaeriaceae</taxon>
        <taxon>Apodospora</taxon>
    </lineage>
</organism>
<comment type="caution">
    <text evidence="2">The sequence shown here is derived from an EMBL/GenBank/DDBJ whole genome shotgun (WGS) entry which is preliminary data.</text>
</comment>
<name>A0AAE0IQU0_9PEZI</name>
<feature type="region of interest" description="Disordered" evidence="1">
    <location>
        <begin position="983"/>
        <end position="1077"/>
    </location>
</feature>
<feature type="region of interest" description="Disordered" evidence="1">
    <location>
        <begin position="380"/>
        <end position="436"/>
    </location>
</feature>
<accession>A0AAE0IQU0</accession>
<dbReference type="EMBL" id="JAUEDM010000001">
    <property type="protein sequence ID" value="KAK3329467.1"/>
    <property type="molecule type" value="Genomic_DNA"/>
</dbReference>
<feature type="compositionally biased region" description="Polar residues" evidence="1">
    <location>
        <begin position="168"/>
        <end position="181"/>
    </location>
</feature>
<feature type="compositionally biased region" description="Acidic residues" evidence="1">
    <location>
        <begin position="123"/>
        <end position="132"/>
    </location>
</feature>
<proteinExistence type="predicted"/>
<gene>
    <name evidence="2" type="ORF">B0H66DRAFT_526855</name>
</gene>
<dbReference type="Proteomes" id="UP001283341">
    <property type="component" value="Unassembled WGS sequence"/>
</dbReference>
<feature type="compositionally biased region" description="Acidic residues" evidence="1">
    <location>
        <begin position="1025"/>
        <end position="1041"/>
    </location>
</feature>